<feature type="domain" description="OmpA-like" evidence="5">
    <location>
        <begin position="125"/>
        <end position="241"/>
    </location>
</feature>
<dbReference type="PANTHER" id="PTHR30329">
    <property type="entry name" value="STATOR ELEMENT OF FLAGELLAR MOTOR COMPLEX"/>
    <property type="match status" value="1"/>
</dbReference>
<dbReference type="Pfam" id="PF13488">
    <property type="entry name" value="Gly-zipper_Omp"/>
    <property type="match status" value="1"/>
</dbReference>
<evidence type="ECO:0000256" key="3">
    <source>
        <dbReference type="ARBA" id="ARBA00023237"/>
    </source>
</evidence>
<dbReference type="PROSITE" id="PS51123">
    <property type="entry name" value="OMPA_2"/>
    <property type="match status" value="1"/>
</dbReference>
<evidence type="ECO:0000313" key="8">
    <source>
        <dbReference type="Proteomes" id="UP000323522"/>
    </source>
</evidence>
<comment type="subcellular location">
    <subcellularLocation>
        <location evidence="1">Cell outer membrane</location>
    </subcellularLocation>
</comment>
<dbReference type="Gene3D" id="3.30.1330.60">
    <property type="entry name" value="OmpA-like domain"/>
    <property type="match status" value="1"/>
</dbReference>
<dbReference type="PROSITE" id="PS51257">
    <property type="entry name" value="PROKAR_LIPOPROTEIN"/>
    <property type="match status" value="1"/>
</dbReference>
<evidence type="ECO:0000313" key="7">
    <source>
        <dbReference type="EMBL" id="QEM99408.1"/>
    </source>
</evidence>
<protein>
    <submittedName>
        <fullName evidence="7">OmpA family protein</fullName>
    </submittedName>
    <submittedName>
        <fullName evidence="6">Outer membrane protein OmpA-like peptidoglycan-associated protein</fullName>
    </submittedName>
</protein>
<evidence type="ECO:0000313" key="6">
    <source>
        <dbReference type="EMBL" id="MET3604751.1"/>
    </source>
</evidence>
<dbReference type="EMBL" id="CP035708">
    <property type="protein sequence ID" value="QEM99408.1"/>
    <property type="molecule type" value="Genomic_DNA"/>
</dbReference>
<dbReference type="Pfam" id="PF00691">
    <property type="entry name" value="OmpA"/>
    <property type="match status" value="1"/>
</dbReference>
<dbReference type="EMBL" id="JBEPLS010000009">
    <property type="protein sequence ID" value="MET3604751.1"/>
    <property type="molecule type" value="Genomic_DNA"/>
</dbReference>
<accession>A0A5C1PXM0</accession>
<dbReference type="CDD" id="cd07185">
    <property type="entry name" value="OmpA_C-like"/>
    <property type="match status" value="1"/>
</dbReference>
<organism evidence="7 8">
    <name type="scientific">Sphaerotilus sulfidivorans</name>
    <dbReference type="NCBI Taxonomy" id="639200"/>
    <lineage>
        <taxon>Bacteria</taxon>
        <taxon>Pseudomonadati</taxon>
        <taxon>Pseudomonadota</taxon>
        <taxon>Betaproteobacteria</taxon>
        <taxon>Burkholderiales</taxon>
        <taxon>Sphaerotilaceae</taxon>
        <taxon>Sphaerotilus</taxon>
    </lineage>
</organism>
<gene>
    <name evidence="6" type="ORF">ABIC99_002572</name>
    <name evidence="7" type="ORF">EWH46_00575</name>
</gene>
<dbReference type="PANTHER" id="PTHR30329:SF21">
    <property type="entry name" value="LIPOPROTEIN YIAD-RELATED"/>
    <property type="match status" value="1"/>
</dbReference>
<reference evidence="7 8" key="1">
    <citation type="submission" date="2019-02" db="EMBL/GenBank/DDBJ databases">
        <title>Complete Genome Sequence and Methylome Analysis of Sphaerotilus natans subsp. sulfidivorans D-507.</title>
        <authorList>
            <person name="Fomenkov A."/>
            <person name="Gridneva E."/>
            <person name="Smolyakov D."/>
            <person name="Dubinina G."/>
            <person name="Vincze T."/>
            <person name="Grabovich M."/>
            <person name="Roberts R.J."/>
        </authorList>
    </citation>
    <scope>NUCLEOTIDE SEQUENCE [LARGE SCALE GENOMIC DNA]</scope>
    <source>
        <strain evidence="7 8">D-507</strain>
    </source>
</reference>
<name>A0A5C1PXM0_9BURK</name>
<dbReference type="InterPro" id="IPR006665">
    <property type="entry name" value="OmpA-like"/>
</dbReference>
<proteinExistence type="predicted"/>
<dbReference type="InterPro" id="IPR039567">
    <property type="entry name" value="Gly-zipper"/>
</dbReference>
<evidence type="ECO:0000256" key="1">
    <source>
        <dbReference type="ARBA" id="ARBA00004442"/>
    </source>
</evidence>
<dbReference type="SUPFAM" id="SSF103088">
    <property type="entry name" value="OmpA-like"/>
    <property type="match status" value="1"/>
</dbReference>
<dbReference type="AlphaFoldDB" id="A0A5C1PXM0"/>
<dbReference type="RefSeq" id="WP_149502116.1">
    <property type="nucleotide sequence ID" value="NZ_JACCPY010000012.1"/>
</dbReference>
<keyword evidence="3" id="KW-0998">Cell outer membrane</keyword>
<evidence type="ECO:0000259" key="5">
    <source>
        <dbReference type="PROSITE" id="PS51123"/>
    </source>
</evidence>
<dbReference type="InterPro" id="IPR006664">
    <property type="entry name" value="OMP_bac"/>
</dbReference>
<keyword evidence="2 4" id="KW-0472">Membrane</keyword>
<sequence>MKNLLLPSSPSSPAVLSGACPVLSRPLSRLRAGSGLVALSLAMLAAGCSTPMSERQRGTAVGAGVGAGVGAVIGSVTGGKAGQSAVIGGVVGAVAGNLWSKRMEERQKALEQATQGTAVQVARTADNRIRVNIPSDFSFDIGRSAVKPQMRPVLDELARNTDAALRMNVIGYTDSTGSDAVNRPLSLDRAESVRDYLVGRGVTASRIVVDGRGASDPVASNDSESGRAMNRRVEIYLSEPAQAGG</sequence>
<dbReference type="Proteomes" id="UP001549111">
    <property type="component" value="Unassembled WGS sequence"/>
</dbReference>
<evidence type="ECO:0000256" key="4">
    <source>
        <dbReference type="PROSITE-ProRule" id="PRU00473"/>
    </source>
</evidence>
<dbReference type="PRINTS" id="PR01021">
    <property type="entry name" value="OMPADOMAIN"/>
</dbReference>
<dbReference type="InterPro" id="IPR036737">
    <property type="entry name" value="OmpA-like_sf"/>
</dbReference>
<evidence type="ECO:0000256" key="2">
    <source>
        <dbReference type="ARBA" id="ARBA00023136"/>
    </source>
</evidence>
<dbReference type="GO" id="GO:0009279">
    <property type="term" value="C:cell outer membrane"/>
    <property type="evidence" value="ECO:0007669"/>
    <property type="project" value="UniProtKB-SubCell"/>
</dbReference>
<dbReference type="InterPro" id="IPR050330">
    <property type="entry name" value="Bact_OuterMem_StrucFunc"/>
</dbReference>
<dbReference type="KEGG" id="snn:EWH46_00575"/>
<keyword evidence="9" id="KW-1185">Reference proteome</keyword>
<dbReference type="OrthoDB" id="9782229at2"/>
<evidence type="ECO:0000313" key="9">
    <source>
        <dbReference type="Proteomes" id="UP001549111"/>
    </source>
</evidence>
<reference evidence="6 9" key="2">
    <citation type="submission" date="2024-06" db="EMBL/GenBank/DDBJ databases">
        <title>Genomic Encyclopedia of Type Strains, Phase IV (KMG-IV): sequencing the most valuable type-strain genomes for metagenomic binning, comparative biology and taxonomic classification.</title>
        <authorList>
            <person name="Goeker M."/>
        </authorList>
    </citation>
    <scope>NUCLEOTIDE SEQUENCE [LARGE SCALE GENOMIC DNA]</scope>
    <source>
        <strain evidence="6 9">D-501</strain>
    </source>
</reference>
<dbReference type="Proteomes" id="UP000323522">
    <property type="component" value="Chromosome"/>
</dbReference>
<dbReference type="PRINTS" id="PR01023">
    <property type="entry name" value="NAFLGMOTY"/>
</dbReference>